<comment type="caution">
    <text evidence="12">Lacks conserved residue(s) required for the propagation of feature annotation.</text>
</comment>
<dbReference type="PANTHER" id="PTHR30069:SF53">
    <property type="entry name" value="COLICIN I RECEPTOR-RELATED"/>
    <property type="match status" value="1"/>
</dbReference>
<dbReference type="SUPFAM" id="SSF56935">
    <property type="entry name" value="Porins"/>
    <property type="match status" value="1"/>
</dbReference>
<evidence type="ECO:0000259" key="16">
    <source>
        <dbReference type="Pfam" id="PF07715"/>
    </source>
</evidence>
<feature type="binding site" evidence="12">
    <location>
        <position position="263"/>
    </location>
    <ligand>
        <name>Ca(2+)</name>
        <dbReference type="ChEBI" id="CHEBI:29108"/>
        <label>2</label>
    </ligand>
</feature>
<name>A0AAN5S0S0_MORMO</name>
<evidence type="ECO:0000256" key="9">
    <source>
        <dbReference type="ARBA" id="ARBA00023114"/>
    </source>
</evidence>
<feature type="binding site" evidence="12">
    <location>
        <position position="519"/>
    </location>
    <ligand>
        <name>cyanocob(III)alamin</name>
        <dbReference type="ChEBI" id="CHEBI:17439"/>
    </ligand>
</feature>
<dbReference type="GO" id="GO:0006811">
    <property type="term" value="P:monoatomic ion transport"/>
    <property type="evidence" value="ECO:0007669"/>
    <property type="project" value="UniProtKB-KW"/>
</dbReference>
<reference evidence="17" key="2">
    <citation type="submission" date="2020-10" db="EMBL/GenBank/DDBJ databases">
        <authorList>
            <consortium name="NCBI Pathogen Detection Project"/>
        </authorList>
    </citation>
    <scope>NUCLEOTIDE SEQUENCE</scope>
    <source>
        <strain evidence="17">Morganella morganii ARLG-3209</strain>
    </source>
</reference>
<keyword evidence="8 12" id="KW-0798">TonB box</keyword>
<dbReference type="InterPro" id="IPR036942">
    <property type="entry name" value="Beta-barrel_TonB_sf"/>
</dbReference>
<dbReference type="InterPro" id="IPR012910">
    <property type="entry name" value="Plug_dom"/>
</dbReference>
<feature type="signal peptide" evidence="12">
    <location>
        <begin position="1"/>
        <end position="26"/>
    </location>
</feature>
<keyword evidence="6 12" id="KW-0106">Calcium</keyword>
<dbReference type="Gene3D" id="2.170.130.10">
    <property type="entry name" value="TonB-dependent receptor, plug domain"/>
    <property type="match status" value="1"/>
</dbReference>
<keyword evidence="5 12" id="KW-0732">Signal</keyword>
<accession>A0AAN5S0S0</accession>
<dbReference type="PROSITE" id="PS01156">
    <property type="entry name" value="TONB_DEPENDENT_REC_2"/>
    <property type="match status" value="1"/>
</dbReference>
<evidence type="ECO:0000313" key="18">
    <source>
        <dbReference type="Proteomes" id="UP000865968"/>
    </source>
</evidence>
<keyword evidence="2 12" id="KW-0813">Transport</keyword>
<gene>
    <name evidence="12 17" type="primary">btuB</name>
    <name evidence="17" type="ORF">I8608_002812</name>
</gene>
<feature type="short sequence motif" description="TonB box" evidence="12">
    <location>
        <begin position="31"/>
        <end position="38"/>
    </location>
</feature>
<dbReference type="GO" id="GO:0046930">
    <property type="term" value="C:pore complex"/>
    <property type="evidence" value="ECO:0007669"/>
    <property type="project" value="UniProtKB-KW"/>
</dbReference>
<protein>
    <recommendedName>
        <fullName evidence="12">Vitamin B12 transporter BtuB</fullName>
    </recommendedName>
    <alternativeName>
        <fullName evidence="12">Cobalamin receptor</fullName>
    </alternativeName>
    <alternativeName>
        <fullName evidence="12">Outer membrane cobalamin translocator</fullName>
    </alternativeName>
</protein>
<feature type="binding site" evidence="12">
    <location>
        <position position="204"/>
    </location>
    <ligand>
        <name>Ca(2+)</name>
        <dbReference type="ChEBI" id="CHEBI:29108"/>
        <label>1</label>
    </ligand>
</feature>
<sequence length="616" mass="68673" precursor="true">MKMTSPYALSAVGLAVFSALSFSASANTKDDQIIVSANRFQQPVSSVLAPVTVVTREEIDKWQSNSVLDVLRRLPGVDISQNGGVGQFSTLSIRGSEARHTLILIDGMRTNQAGVSGAFDMSQLPIALVQRIEYIRGSRSAIYGSDAVGGVINIITTRENPGTTLNAGIGSHGFQNYNGSTMQKIGENTTLSAAGSYVYTKGYNILDDTSPVYEPSHNKHGAMSKSWWFGVDHQLSDEMGVFARTYGWNNRTTYAPSFPGGTDQGEIFNRAIDTGLRFSRGMYDTQLLASYSHLKDYNYNSIYGNYGADSSVDNSKQYNIQWGNHFSIENGGISTGVDWQRQEIDANSASVLDKQSTDDTGIYLTGQKEIQKFTLEGAVRSDHHSEFGWHSTWQAGAGWEFIDGYRLIGSYGTAFKAPNLGQLYSSKWAQGNPNLKPEESKQWEIGLEGLSGPLSWRLSAYRNDIDNLIIYENNKYLNENTAKIKGVEWVGEMDTGIFHHQLTLQYVDPRNGKDEILQRRAKQQVKYQLDWVVADIDMGVTYQYIGKRYDTDWNKYPAERVELSGVSLFDVTAAYPITDHLTIRGKVANLFDKDYETAYGYRTAGREYFLTGSYNF</sequence>
<feature type="binding site" evidence="12">
    <location>
        <begin position="115"/>
        <end position="116"/>
    </location>
    <ligand>
        <name>cyanocob(III)alamin</name>
        <dbReference type="ChEBI" id="CHEBI:17439"/>
    </ligand>
</feature>
<keyword evidence="17" id="KW-0675">Receptor</keyword>
<dbReference type="GO" id="GO:0015288">
    <property type="term" value="F:porin activity"/>
    <property type="evidence" value="ECO:0007669"/>
    <property type="project" value="UniProtKB-KW"/>
</dbReference>
<feature type="binding site" evidence="12">
    <location>
        <position position="90"/>
    </location>
    <ligand>
        <name>cyanocob(III)alamin</name>
        <dbReference type="ChEBI" id="CHEBI:17439"/>
    </ligand>
</feature>
<keyword evidence="4 12" id="KW-0812">Transmembrane</keyword>
<dbReference type="InterPro" id="IPR039426">
    <property type="entry name" value="TonB-dep_rcpt-like"/>
</dbReference>
<feature type="domain" description="TonB-dependent receptor-like beta-barrel" evidence="15">
    <location>
        <begin position="212"/>
        <end position="590"/>
    </location>
</feature>
<comment type="similarity">
    <text evidence="12">Belongs to the TonB-dependent receptor family. BtuB (TC 1.B.14.3.1) subfamily.</text>
</comment>
<evidence type="ECO:0000256" key="4">
    <source>
        <dbReference type="ARBA" id="ARBA00022692"/>
    </source>
</evidence>
<evidence type="ECO:0000256" key="10">
    <source>
        <dbReference type="ARBA" id="ARBA00023136"/>
    </source>
</evidence>
<dbReference type="HAMAP" id="MF_01531">
    <property type="entry name" value="BtuB"/>
    <property type="match status" value="1"/>
</dbReference>
<feature type="binding site" evidence="12">
    <location>
        <position position="254"/>
    </location>
    <ligand>
        <name>Ca(2+)</name>
        <dbReference type="ChEBI" id="CHEBI:29108"/>
        <label>2</label>
    </ligand>
</feature>
<dbReference type="FunFam" id="2.170.130.10:FF:000002">
    <property type="entry name" value="Vitamin B12 transporter BtuB"/>
    <property type="match status" value="1"/>
</dbReference>
<keyword evidence="3 12" id="KW-1134">Transmembrane beta strand</keyword>
<reference evidence="17" key="1">
    <citation type="journal article" date="2018" name="Genome Biol.">
        <title>SKESA: strategic k-mer extension for scrupulous assemblies.</title>
        <authorList>
            <person name="Souvorov A."/>
            <person name="Agarwala R."/>
            <person name="Lipman D.J."/>
        </authorList>
    </citation>
    <scope>NUCLEOTIDE SEQUENCE</scope>
    <source>
        <strain evidence="17">Morganella morganii ARLG-3209</strain>
    </source>
</reference>
<dbReference type="Proteomes" id="UP000865968">
    <property type="component" value="Unassembled WGS sequence"/>
</dbReference>
<keyword evidence="9 12" id="KW-0626">Porin</keyword>
<evidence type="ECO:0000256" key="14">
    <source>
        <dbReference type="PROSITE-ProRule" id="PRU10144"/>
    </source>
</evidence>
<dbReference type="EMBL" id="DACSWI010000009">
    <property type="protein sequence ID" value="HAT3809932.1"/>
    <property type="molecule type" value="Genomic_DNA"/>
</dbReference>
<evidence type="ECO:0000259" key="15">
    <source>
        <dbReference type="Pfam" id="PF00593"/>
    </source>
</evidence>
<dbReference type="InterPro" id="IPR000531">
    <property type="entry name" value="Beta-barrel_TonB"/>
</dbReference>
<dbReference type="NCBIfam" id="NF007926">
    <property type="entry name" value="PRK10641.1"/>
    <property type="match status" value="1"/>
</dbReference>
<evidence type="ECO:0000256" key="8">
    <source>
        <dbReference type="ARBA" id="ARBA00023077"/>
    </source>
</evidence>
<evidence type="ECO:0000256" key="5">
    <source>
        <dbReference type="ARBA" id="ARBA00022729"/>
    </source>
</evidence>
<comment type="subcellular location">
    <subcellularLocation>
        <location evidence="1 12 13">Cell outer membrane</location>
        <topology evidence="1 12 13">Multi-pass membrane protein</topology>
    </subcellularLocation>
</comment>
<evidence type="ECO:0000256" key="11">
    <source>
        <dbReference type="ARBA" id="ARBA00023237"/>
    </source>
</evidence>
<feature type="binding site" evidence="12">
    <location>
        <position position="311"/>
    </location>
    <ligand>
        <name>cyanocob(III)alamin</name>
        <dbReference type="ChEBI" id="CHEBI:17439"/>
    </ligand>
</feature>
<evidence type="ECO:0000256" key="13">
    <source>
        <dbReference type="PROSITE-ProRule" id="PRU01360"/>
    </source>
</evidence>
<evidence type="ECO:0000313" key="17">
    <source>
        <dbReference type="EMBL" id="HAT3809932.1"/>
    </source>
</evidence>
<dbReference type="CDD" id="cd01347">
    <property type="entry name" value="ligand_gated_channel"/>
    <property type="match status" value="1"/>
</dbReference>
<dbReference type="GO" id="GO:0046872">
    <property type="term" value="F:metal ion binding"/>
    <property type="evidence" value="ECO:0007669"/>
    <property type="project" value="UniProtKB-KW"/>
</dbReference>
<keyword evidence="10 12" id="KW-0472">Membrane</keyword>
<comment type="caution">
    <text evidence="17">The sequence shown here is derived from an EMBL/GenBank/DDBJ whole genome shotgun (WGS) entry which is preliminary data.</text>
</comment>
<dbReference type="InterPro" id="IPR010101">
    <property type="entry name" value="B12_transptr_BtuB"/>
</dbReference>
<evidence type="ECO:0000256" key="6">
    <source>
        <dbReference type="ARBA" id="ARBA00022837"/>
    </source>
</evidence>
<dbReference type="InterPro" id="IPR010917">
    <property type="entry name" value="TonB_rcpt_CS"/>
</dbReference>
<comment type="function">
    <text evidence="12">Involved in the active translocation of vitamin B12 (cyanocobalamin) across the outer membrane to the periplasmic space. It derives its energy for transport by interacting with the trans-periplasmic membrane protein TonB.</text>
</comment>
<dbReference type="AlphaFoldDB" id="A0AAN5S0S0"/>
<dbReference type="InterPro" id="IPR037066">
    <property type="entry name" value="Plug_dom_sf"/>
</dbReference>
<evidence type="ECO:0000256" key="7">
    <source>
        <dbReference type="ARBA" id="ARBA00023065"/>
    </source>
</evidence>
<evidence type="ECO:0000256" key="2">
    <source>
        <dbReference type="ARBA" id="ARBA00022448"/>
    </source>
</evidence>
<feature type="chain" id="PRO_5042652809" description="Vitamin B12 transporter BtuB" evidence="12">
    <location>
        <begin position="27"/>
        <end position="616"/>
    </location>
</feature>
<dbReference type="Pfam" id="PF00593">
    <property type="entry name" value="TonB_dep_Rec_b-barrel"/>
    <property type="match status" value="1"/>
</dbReference>
<dbReference type="Gene3D" id="2.40.170.20">
    <property type="entry name" value="TonB-dependent receptor, beta-barrel domain"/>
    <property type="match status" value="1"/>
</dbReference>
<dbReference type="Pfam" id="PF07715">
    <property type="entry name" value="Plug"/>
    <property type="match status" value="1"/>
</dbReference>
<keyword evidence="7 12" id="KW-0406">Ion transport</keyword>
<keyword evidence="11 12" id="KW-0998">Cell outer membrane</keyword>
<evidence type="ECO:0000256" key="1">
    <source>
        <dbReference type="ARBA" id="ARBA00004571"/>
    </source>
</evidence>
<evidence type="ECO:0000256" key="3">
    <source>
        <dbReference type="ARBA" id="ARBA00022452"/>
    </source>
</evidence>
<dbReference type="GO" id="GO:0015420">
    <property type="term" value="F:ABC-type vitamin B12 transporter activity"/>
    <property type="evidence" value="ECO:0007669"/>
    <property type="project" value="InterPro"/>
</dbReference>
<dbReference type="NCBIfam" id="TIGR01779">
    <property type="entry name" value="TonB-B12"/>
    <property type="match status" value="1"/>
</dbReference>
<proteinExistence type="inferred from homology"/>
<organism evidence="17 18">
    <name type="scientific">Morganella morganii</name>
    <name type="common">Proteus morganii</name>
    <dbReference type="NCBI Taxonomy" id="582"/>
    <lineage>
        <taxon>Bacteria</taxon>
        <taxon>Pseudomonadati</taxon>
        <taxon>Pseudomonadota</taxon>
        <taxon>Gammaproteobacteria</taxon>
        <taxon>Enterobacterales</taxon>
        <taxon>Morganellaceae</taxon>
        <taxon>Morganella</taxon>
    </lineage>
</organism>
<dbReference type="GO" id="GO:0009279">
    <property type="term" value="C:cell outer membrane"/>
    <property type="evidence" value="ECO:0007669"/>
    <property type="project" value="UniProtKB-SubCell"/>
</dbReference>
<dbReference type="PROSITE" id="PS52016">
    <property type="entry name" value="TONB_DEPENDENT_REC_3"/>
    <property type="match status" value="1"/>
</dbReference>
<feature type="domain" description="TonB-dependent receptor plug" evidence="16">
    <location>
        <begin position="45"/>
        <end position="151"/>
    </location>
</feature>
<keyword evidence="12" id="KW-0479">Metal-binding</keyword>
<feature type="short sequence motif" description="TonB C-terminal box" evidence="12 14">
    <location>
        <begin position="599"/>
        <end position="616"/>
    </location>
</feature>
<evidence type="ECO:0000256" key="12">
    <source>
        <dbReference type="HAMAP-Rule" id="MF_01531"/>
    </source>
</evidence>
<dbReference type="PANTHER" id="PTHR30069">
    <property type="entry name" value="TONB-DEPENDENT OUTER MEMBRANE RECEPTOR"/>
    <property type="match status" value="1"/>
</dbReference>